<dbReference type="Proteomes" id="UP000249522">
    <property type="component" value="Unassembled WGS sequence"/>
</dbReference>
<gene>
    <name evidence="5" type="ORF">DNH61_05770</name>
</gene>
<dbReference type="Gene3D" id="1.10.10.60">
    <property type="entry name" value="Homeodomain-like"/>
    <property type="match status" value="2"/>
</dbReference>
<dbReference type="InterPro" id="IPR018060">
    <property type="entry name" value="HTH_AraC"/>
</dbReference>
<dbReference type="SUPFAM" id="SSF46689">
    <property type="entry name" value="Homeodomain-like"/>
    <property type="match status" value="2"/>
</dbReference>
<accession>A0A2W1LDJ0</accession>
<evidence type="ECO:0000259" key="4">
    <source>
        <dbReference type="PROSITE" id="PS01124"/>
    </source>
</evidence>
<evidence type="ECO:0000313" key="5">
    <source>
        <dbReference type="EMBL" id="PZD96873.1"/>
    </source>
</evidence>
<evidence type="ECO:0000313" key="6">
    <source>
        <dbReference type="Proteomes" id="UP000249522"/>
    </source>
</evidence>
<proteinExistence type="predicted"/>
<feature type="domain" description="HTH araC/xylS-type" evidence="4">
    <location>
        <begin position="2"/>
        <end position="100"/>
    </location>
</feature>
<keyword evidence="6" id="KW-1185">Reference proteome</keyword>
<keyword evidence="2" id="KW-0238">DNA-binding</keyword>
<dbReference type="SMART" id="SM00342">
    <property type="entry name" value="HTH_ARAC"/>
    <property type="match status" value="1"/>
</dbReference>
<sequence length="255" mass="28305">MEAVISYIQEHLCDPLSLGQLAAYAAYSPYHFTRIFKAYTGLTPQYYVSSLRLQRAKDLLLQTNLTIRDISLEIGQQSLGTFTTRFTQRVGMTPSEFRNSPQQADTNIALLKQSTHWASALLTRTDEGAVKGTVSTAVPCEGGVTLIGLFDKPIPEGIPRRGTLIAGTGEFQLNHVQPGTYYLMATCISWGMGAVDALLPYSTLRTRSRQPVIVRPGEPVPDQHVVLYPPQIDDPPILISLPLLMERFIARMRLQ</sequence>
<dbReference type="PANTHER" id="PTHR43280">
    <property type="entry name" value="ARAC-FAMILY TRANSCRIPTIONAL REGULATOR"/>
    <property type="match status" value="1"/>
</dbReference>
<evidence type="ECO:0000256" key="3">
    <source>
        <dbReference type="ARBA" id="ARBA00023163"/>
    </source>
</evidence>
<organism evidence="5 6">
    <name type="scientific">Paenibacillus sambharensis</name>
    <dbReference type="NCBI Taxonomy" id="1803190"/>
    <lineage>
        <taxon>Bacteria</taxon>
        <taxon>Bacillati</taxon>
        <taxon>Bacillota</taxon>
        <taxon>Bacilli</taxon>
        <taxon>Bacillales</taxon>
        <taxon>Paenibacillaceae</taxon>
        <taxon>Paenibacillus</taxon>
    </lineage>
</organism>
<protein>
    <submittedName>
        <fullName evidence="5">AraC family transcriptional regulator</fullName>
    </submittedName>
</protein>
<dbReference type="AlphaFoldDB" id="A0A2W1LDJ0"/>
<evidence type="ECO:0000256" key="2">
    <source>
        <dbReference type="ARBA" id="ARBA00023125"/>
    </source>
</evidence>
<dbReference type="InterPro" id="IPR009057">
    <property type="entry name" value="Homeodomain-like_sf"/>
</dbReference>
<keyword evidence="1" id="KW-0805">Transcription regulation</keyword>
<comment type="caution">
    <text evidence="5">The sequence shown here is derived from an EMBL/GenBank/DDBJ whole genome shotgun (WGS) entry which is preliminary data.</text>
</comment>
<name>A0A2W1LDJ0_9BACL</name>
<dbReference type="PROSITE" id="PS01124">
    <property type="entry name" value="HTH_ARAC_FAMILY_2"/>
    <property type="match status" value="1"/>
</dbReference>
<reference evidence="5 6" key="1">
    <citation type="submission" date="2018-06" db="EMBL/GenBank/DDBJ databases">
        <title>Paenibacillus imtechensis sp. nov.</title>
        <authorList>
            <person name="Pinnaka A.K."/>
            <person name="Singh H."/>
            <person name="Kaur M."/>
        </authorList>
    </citation>
    <scope>NUCLEOTIDE SEQUENCE [LARGE SCALE GENOMIC DNA]</scope>
    <source>
        <strain evidence="5 6">SMB1</strain>
    </source>
</reference>
<dbReference type="GO" id="GO:0003700">
    <property type="term" value="F:DNA-binding transcription factor activity"/>
    <property type="evidence" value="ECO:0007669"/>
    <property type="project" value="InterPro"/>
</dbReference>
<dbReference type="Pfam" id="PF12833">
    <property type="entry name" value="HTH_18"/>
    <property type="match status" value="1"/>
</dbReference>
<evidence type="ECO:0000256" key="1">
    <source>
        <dbReference type="ARBA" id="ARBA00023015"/>
    </source>
</evidence>
<keyword evidence="3" id="KW-0804">Transcription</keyword>
<dbReference type="OrthoDB" id="9816344at2"/>
<dbReference type="GO" id="GO:0043565">
    <property type="term" value="F:sequence-specific DNA binding"/>
    <property type="evidence" value="ECO:0007669"/>
    <property type="project" value="InterPro"/>
</dbReference>
<dbReference type="EMBL" id="QKRB01000036">
    <property type="protein sequence ID" value="PZD96873.1"/>
    <property type="molecule type" value="Genomic_DNA"/>
</dbReference>
<dbReference type="PANTHER" id="PTHR43280:SF28">
    <property type="entry name" value="HTH-TYPE TRANSCRIPTIONAL ACTIVATOR RHAS"/>
    <property type="match status" value="1"/>
</dbReference>